<proteinExistence type="predicted"/>
<organism evidence="2 3">
    <name type="scientific">Flammeovirga pectinis</name>
    <dbReference type="NCBI Taxonomy" id="2494373"/>
    <lineage>
        <taxon>Bacteria</taxon>
        <taxon>Pseudomonadati</taxon>
        <taxon>Bacteroidota</taxon>
        <taxon>Cytophagia</taxon>
        <taxon>Cytophagales</taxon>
        <taxon>Flammeovirgaceae</taxon>
        <taxon>Flammeovirga</taxon>
    </lineage>
</organism>
<keyword evidence="3" id="KW-1185">Reference proteome</keyword>
<keyword evidence="1" id="KW-1133">Transmembrane helix</keyword>
<dbReference type="EMBL" id="CP034562">
    <property type="protein sequence ID" value="AZQ61925.1"/>
    <property type="molecule type" value="Genomic_DNA"/>
</dbReference>
<keyword evidence="1" id="KW-0472">Membrane</keyword>
<accession>A0A3Q9FQ16</accession>
<name>A0A3Q9FQ16_9BACT</name>
<gene>
    <name evidence="2" type="ORF">EI427_06635</name>
</gene>
<evidence type="ECO:0000313" key="3">
    <source>
        <dbReference type="Proteomes" id="UP000267268"/>
    </source>
</evidence>
<protein>
    <recommendedName>
        <fullName evidence="4">SGNH/GDSL hydrolase family protein</fullName>
    </recommendedName>
</protein>
<evidence type="ECO:0000313" key="2">
    <source>
        <dbReference type="EMBL" id="AZQ61925.1"/>
    </source>
</evidence>
<sequence length="343" mass="40639">MDKFLSNCLRFSIPGAIIICCILILYTYLDPFKVIYDYDVLLDAKTKVNVTLNKDYVSTTTFIKGNKYYNYNSFIFGNSRSIFYQISDWKKYIDENDKCFHFDASGEGLWALEKKIQFIDKANNKLKNIILVLDYSTLTQVGPNDSHLRIISPPLVNNSNLLKFHFTFIKAFSSPKFLYAFLDYKITNHFKSYMKSGFLLDNRERNYDPITNELRFDKFEKLISEGKYYTHERMKPFYKRNSKIEEISPQCIFNPQKELLSNIATITKKHNTNLKIIINPLYDQLKLNSIDLKFLNQLFGDENIYDFSGINKFTNDYKNYYENSHYRPHVAKEILKNIYNDIF</sequence>
<dbReference type="RefSeq" id="WP_126612936.1">
    <property type="nucleotide sequence ID" value="NZ_CP034562.1"/>
</dbReference>
<dbReference type="OrthoDB" id="1339610at2"/>
<feature type="transmembrane region" description="Helical" evidence="1">
    <location>
        <begin position="12"/>
        <end position="29"/>
    </location>
</feature>
<evidence type="ECO:0008006" key="4">
    <source>
        <dbReference type="Google" id="ProtNLM"/>
    </source>
</evidence>
<evidence type="ECO:0000256" key="1">
    <source>
        <dbReference type="SAM" id="Phobius"/>
    </source>
</evidence>
<dbReference type="Proteomes" id="UP000267268">
    <property type="component" value="Chromosome 1"/>
</dbReference>
<reference evidence="2 3" key="1">
    <citation type="submission" date="2018-12" db="EMBL/GenBank/DDBJ databases">
        <title>Flammeovirga pectinis sp. nov., isolated from the gut of the Korean scallop, Patinopecten yessoensis.</title>
        <authorList>
            <person name="Bae J.-W."/>
            <person name="Jeong Y.-S."/>
            <person name="Kang W."/>
        </authorList>
    </citation>
    <scope>NUCLEOTIDE SEQUENCE [LARGE SCALE GENOMIC DNA]</scope>
    <source>
        <strain evidence="2 3">L12M1</strain>
    </source>
</reference>
<dbReference type="AlphaFoldDB" id="A0A3Q9FQ16"/>
<keyword evidence="1" id="KW-0812">Transmembrane</keyword>
<dbReference type="KEGG" id="fll:EI427_06635"/>